<dbReference type="Proteomes" id="UP000295351">
    <property type="component" value="Unassembled WGS sequence"/>
</dbReference>
<evidence type="ECO:0000259" key="1">
    <source>
        <dbReference type="Pfam" id="PF05368"/>
    </source>
</evidence>
<dbReference type="InterPro" id="IPR051604">
    <property type="entry name" value="Ergot_Alk_Oxidoreductase"/>
</dbReference>
<dbReference type="EMBL" id="SLVX01000008">
    <property type="protein sequence ID" value="TCN45091.1"/>
    <property type="molecule type" value="Genomic_DNA"/>
</dbReference>
<dbReference type="InterPro" id="IPR036291">
    <property type="entry name" value="NAD(P)-bd_dom_sf"/>
</dbReference>
<comment type="caution">
    <text evidence="2">The sequence shown here is derived from an EMBL/GenBank/DDBJ whole genome shotgun (WGS) entry which is preliminary data.</text>
</comment>
<feature type="domain" description="NmrA-like" evidence="1">
    <location>
        <begin position="7"/>
        <end position="224"/>
    </location>
</feature>
<proteinExistence type="predicted"/>
<dbReference type="AlphaFoldDB" id="A0A4R2CVH4"/>
<dbReference type="CDD" id="cd05251">
    <property type="entry name" value="NmrA_like_SDR_a"/>
    <property type="match status" value="1"/>
</dbReference>
<dbReference type="Gene3D" id="3.90.25.10">
    <property type="entry name" value="UDP-galactose 4-epimerase, domain 1"/>
    <property type="match status" value="1"/>
</dbReference>
<gene>
    <name evidence="2" type="ORF">EV665_108231</name>
</gene>
<reference evidence="2 3" key="1">
    <citation type="submission" date="2019-03" db="EMBL/GenBank/DDBJ databases">
        <title>Genomic Encyclopedia of Type Strains, Phase IV (KMG-IV): sequencing the most valuable type-strain genomes for metagenomic binning, comparative biology and taxonomic classification.</title>
        <authorList>
            <person name="Goeker M."/>
        </authorList>
    </citation>
    <scope>NUCLEOTIDE SEQUENCE [LARGE SCALE GENOMIC DNA]</scope>
    <source>
        <strain evidence="2 3">DSM 18401</strain>
    </source>
</reference>
<dbReference type="PANTHER" id="PTHR43162">
    <property type="match status" value="1"/>
</dbReference>
<dbReference type="SUPFAM" id="SSF51735">
    <property type="entry name" value="NAD(P)-binding Rossmann-fold domains"/>
    <property type="match status" value="1"/>
</dbReference>
<dbReference type="Pfam" id="PF05368">
    <property type="entry name" value="NmrA"/>
    <property type="match status" value="1"/>
</dbReference>
<keyword evidence="3" id="KW-1185">Reference proteome</keyword>
<evidence type="ECO:0000313" key="3">
    <source>
        <dbReference type="Proteomes" id="UP000295351"/>
    </source>
</evidence>
<sequence>MGSTQPIILVVGATGKFARLVVPELRRRNAVVRALVRDDARADLARSRGVAETVIGDLRNRDSLAEATRNVAGVFHIGPAFTPDEAAMGVALVEAAERNDVKKFAFSSVIQPTNTRLKNHASKIPVEEALYSSRLEYTILHPANFMQNIGMAWPSILRDGGFGEPFPKDIRIARVDYRDVAETAAIALTEDRLAFATLELSAGMFSRNDIVAAISDELGRPIEAFEPSFSEWAHSARLPYSDQQLHLLSKVHDHYRKYGLGGNSLSLTAALGREPRSLRQYVRELARRQDIESSNSVME</sequence>
<dbReference type="RefSeq" id="WP_133034779.1">
    <property type="nucleotide sequence ID" value="NZ_BAABEI010000003.1"/>
</dbReference>
<dbReference type="PANTHER" id="PTHR43162:SF1">
    <property type="entry name" value="PRESTALK A DIFFERENTIATION PROTEIN A"/>
    <property type="match status" value="1"/>
</dbReference>
<accession>A0A4R2CVH4</accession>
<dbReference type="InterPro" id="IPR008030">
    <property type="entry name" value="NmrA-like"/>
</dbReference>
<name>A0A4R2CVH4_SHIGR</name>
<organism evidence="2 3">
    <name type="scientific">Shinella granuli</name>
    <dbReference type="NCBI Taxonomy" id="323621"/>
    <lineage>
        <taxon>Bacteria</taxon>
        <taxon>Pseudomonadati</taxon>
        <taxon>Pseudomonadota</taxon>
        <taxon>Alphaproteobacteria</taxon>
        <taxon>Hyphomicrobiales</taxon>
        <taxon>Rhizobiaceae</taxon>
        <taxon>Shinella</taxon>
    </lineage>
</organism>
<dbReference type="Gene3D" id="3.40.50.720">
    <property type="entry name" value="NAD(P)-binding Rossmann-like Domain"/>
    <property type="match status" value="1"/>
</dbReference>
<protein>
    <submittedName>
        <fullName evidence="2">Uncharacterized protein YbjT (DUF2867 family)</fullName>
    </submittedName>
</protein>
<evidence type="ECO:0000313" key="2">
    <source>
        <dbReference type="EMBL" id="TCN45091.1"/>
    </source>
</evidence>